<protein>
    <recommendedName>
        <fullName evidence="3">Alkyl hydroperoxide reductase subunit C/ Thiol specific antioxidant domain-containing protein</fullName>
    </recommendedName>
</protein>
<dbReference type="Gene3D" id="2.60.120.230">
    <property type="match status" value="1"/>
</dbReference>
<evidence type="ECO:0000256" key="1">
    <source>
        <dbReference type="ARBA" id="ARBA00023157"/>
    </source>
</evidence>
<dbReference type="Pfam" id="PF00578">
    <property type="entry name" value="AhpC-TSA"/>
    <property type="match status" value="1"/>
</dbReference>
<reference evidence="4 5" key="1">
    <citation type="submission" date="2017-08" db="EMBL/GenBank/DDBJ databases">
        <title>Fine stratification of microbial communities through a metagenomic profile of the photic zone.</title>
        <authorList>
            <person name="Haro-Moreno J.M."/>
            <person name="Lopez-Perez M."/>
            <person name="De La Torre J."/>
            <person name="Picazo A."/>
            <person name="Camacho A."/>
            <person name="Rodriguez-Valera F."/>
        </authorList>
    </citation>
    <scope>NUCLEOTIDE SEQUENCE [LARGE SCALE GENOMIC DNA]</scope>
    <source>
        <strain evidence="4">MED-G28</strain>
    </source>
</reference>
<evidence type="ECO:0000256" key="2">
    <source>
        <dbReference type="SAM" id="SignalP"/>
    </source>
</evidence>
<dbReference type="SUPFAM" id="SSF52833">
    <property type="entry name" value="Thioredoxin-like"/>
    <property type="match status" value="1"/>
</dbReference>
<dbReference type="InterPro" id="IPR036939">
    <property type="entry name" value="Cu2_ascorb_mOase_N_sf"/>
</dbReference>
<dbReference type="Gene3D" id="2.60.120.310">
    <property type="entry name" value="Copper type II, ascorbate-dependent monooxygenase, N-terminal domain"/>
    <property type="match status" value="1"/>
</dbReference>
<dbReference type="InterPro" id="IPR008977">
    <property type="entry name" value="PHM/PNGase_F_dom_sf"/>
</dbReference>
<comment type="caution">
    <text evidence="4">The sequence shown here is derived from an EMBL/GenBank/DDBJ whole genome shotgun (WGS) entry which is preliminary data.</text>
</comment>
<dbReference type="GO" id="GO:0005507">
    <property type="term" value="F:copper ion binding"/>
    <property type="evidence" value="ECO:0007669"/>
    <property type="project" value="InterPro"/>
</dbReference>
<feature type="signal peptide" evidence="2">
    <location>
        <begin position="1"/>
        <end position="26"/>
    </location>
</feature>
<feature type="domain" description="Alkyl hydroperoxide reductase subunit C/ Thiol specific antioxidant" evidence="3">
    <location>
        <begin position="28"/>
        <end position="139"/>
    </location>
</feature>
<evidence type="ECO:0000313" key="5">
    <source>
        <dbReference type="Proteomes" id="UP000219329"/>
    </source>
</evidence>
<dbReference type="EMBL" id="NTJZ01000008">
    <property type="protein sequence ID" value="PDH33468.1"/>
    <property type="molecule type" value="Genomic_DNA"/>
</dbReference>
<sequence length="579" mass="63549">MLKLPNLSKALVAGLLSAIAGTSAYAAERISDFSLVDADGRFFQLSRHSNQDAVVLLAYDADSRDARRAISDLSDIAEQFADQAVAIAIMDVTGSTDKIAMREEATDEDIPFRILMDETQLVTAELGITLAAEVVVIDPKALEIIYRGALSSRHAEGSRSERREGSYLSEALTSVFSGTEMSGNQLASKGDKIDFSAKTAIESSVSYAADIAPILEQRCVTCHQEGGIAPFAMNNHQTIQGWSPMIRETLITKRMPPGQIDSEYVDSFHGVNHITVEETQKLISWIDNGSINSDSSDPLAALISKPEKWINGEPDLIIQIPAQQIPATGVQDYRNLTIPLDLEEDVWVKAVEFEAGDPTVLHHIIAFSYGADGLSQFGILNQGIGLGAYAPGNELNLYPEGSGYPLEAGGGLLLQMHYTTSGKEAVDASEIGIYLMDEAPDRPILGGSAADLDINIPPFEGNHEMVASKKFRTDSYLTMVGPHMHYRGSDANFKLKYPDGRIEEVLNVPNYQFNWQKTYDFKEPLFLPAGTELVFRGTFDNSDMNPYNPDPSQTLTWGEQTWQEMFFGFFRYVEAEGGE</sequence>
<dbReference type="Gene3D" id="3.40.30.10">
    <property type="entry name" value="Glutaredoxin"/>
    <property type="match status" value="1"/>
</dbReference>
<dbReference type="InterPro" id="IPR000866">
    <property type="entry name" value="AhpC/TSA"/>
</dbReference>
<name>A0A2A5WB13_9GAMM</name>
<dbReference type="AlphaFoldDB" id="A0A2A5WB13"/>
<evidence type="ECO:0000313" key="4">
    <source>
        <dbReference type="EMBL" id="PDH33468.1"/>
    </source>
</evidence>
<accession>A0A2A5WB13</accession>
<proteinExistence type="predicted"/>
<organism evidence="4 5">
    <name type="scientific">OM182 bacterium MED-G28</name>
    <dbReference type="NCBI Taxonomy" id="1986256"/>
    <lineage>
        <taxon>Bacteria</taxon>
        <taxon>Pseudomonadati</taxon>
        <taxon>Pseudomonadota</taxon>
        <taxon>Gammaproteobacteria</taxon>
        <taxon>OMG group</taxon>
        <taxon>OM182 clade</taxon>
    </lineage>
</organism>
<feature type="chain" id="PRO_5012675720" description="Alkyl hydroperoxide reductase subunit C/ Thiol specific antioxidant domain-containing protein" evidence="2">
    <location>
        <begin position="27"/>
        <end position="579"/>
    </location>
</feature>
<dbReference type="GO" id="GO:0016715">
    <property type="term" value="F:oxidoreductase activity, acting on paired donors, with incorporation or reduction of molecular oxygen, reduced ascorbate as one donor, and incorporation of one atom of oxygen"/>
    <property type="evidence" value="ECO:0007669"/>
    <property type="project" value="InterPro"/>
</dbReference>
<dbReference type="GO" id="GO:0016209">
    <property type="term" value="F:antioxidant activity"/>
    <property type="evidence" value="ECO:0007669"/>
    <property type="project" value="InterPro"/>
</dbReference>
<dbReference type="InterPro" id="IPR014784">
    <property type="entry name" value="Cu2_ascorb_mOase-like_C"/>
</dbReference>
<dbReference type="InterPro" id="IPR036249">
    <property type="entry name" value="Thioredoxin-like_sf"/>
</dbReference>
<dbReference type="Proteomes" id="UP000219329">
    <property type="component" value="Unassembled WGS sequence"/>
</dbReference>
<keyword evidence="2" id="KW-0732">Signal</keyword>
<dbReference type="PANTHER" id="PTHR43640">
    <property type="entry name" value="OS07G0260300 PROTEIN"/>
    <property type="match status" value="1"/>
</dbReference>
<evidence type="ECO:0000259" key="3">
    <source>
        <dbReference type="Pfam" id="PF00578"/>
    </source>
</evidence>
<dbReference type="SUPFAM" id="SSF49742">
    <property type="entry name" value="PHM/PNGase F"/>
    <property type="match status" value="2"/>
</dbReference>
<dbReference type="PANTHER" id="PTHR43640:SF1">
    <property type="entry name" value="THIOREDOXIN-DEPENDENT PEROXIREDOXIN"/>
    <property type="match status" value="1"/>
</dbReference>
<dbReference type="InterPro" id="IPR047262">
    <property type="entry name" value="PRX-like1"/>
</dbReference>
<keyword evidence="1" id="KW-1015">Disulfide bond</keyword>
<gene>
    <name evidence="4" type="ORF">CNF02_08455</name>
</gene>